<keyword evidence="2" id="KW-1185">Reference proteome</keyword>
<gene>
    <name evidence="1" type="ORF">CAFE_18110</name>
</gene>
<sequence>MTRRAAVEAMLLKYGSPATLNGTQVRAVIRPLEIQSGADRGLTGGDSGLSYRFTGPAGCGLSEGDALEADGASYSVRRTGTAMLGTEALYDWAVLRELPGAADSEIVLLAADGTVLARAKGYETRTLRDGCEVRSWGEGTPVQIAEGETRYELSLFGVTAEAGEICSGLGEFSVEIRGKTRKTAYSGCRVQNETKTGGKSLEPRRSLLVLAAGKTEEESA</sequence>
<comment type="caution">
    <text evidence="1">The sequence shown here is derived from an EMBL/GenBank/DDBJ whole genome shotgun (WGS) entry which is preliminary data.</text>
</comment>
<dbReference type="EMBL" id="VWXL01000052">
    <property type="protein sequence ID" value="MVB11109.1"/>
    <property type="molecule type" value="Genomic_DNA"/>
</dbReference>
<evidence type="ECO:0000313" key="2">
    <source>
        <dbReference type="Proteomes" id="UP000469440"/>
    </source>
</evidence>
<evidence type="ECO:0000313" key="1">
    <source>
        <dbReference type="EMBL" id="MVB11109.1"/>
    </source>
</evidence>
<reference evidence="1 2" key="1">
    <citation type="submission" date="2019-09" db="EMBL/GenBank/DDBJ databases">
        <title>Genome sequence of Clostridium sp. EA1.</title>
        <authorList>
            <person name="Poehlein A."/>
            <person name="Bengelsdorf F.R."/>
            <person name="Daniel R."/>
        </authorList>
    </citation>
    <scope>NUCLEOTIDE SEQUENCE [LARGE SCALE GENOMIC DNA]</scope>
    <source>
        <strain evidence="1 2">EA1</strain>
    </source>
</reference>
<proteinExistence type="predicted"/>
<dbReference type="AlphaFoldDB" id="A0A6N8HZH4"/>
<dbReference type="Proteomes" id="UP000469440">
    <property type="component" value="Unassembled WGS sequence"/>
</dbReference>
<organism evidence="1 2">
    <name type="scientific">Caproicibacter fermentans</name>
    <dbReference type="NCBI Taxonomy" id="2576756"/>
    <lineage>
        <taxon>Bacteria</taxon>
        <taxon>Bacillati</taxon>
        <taxon>Bacillota</taxon>
        <taxon>Clostridia</taxon>
        <taxon>Eubacteriales</taxon>
        <taxon>Acutalibacteraceae</taxon>
        <taxon>Caproicibacter</taxon>
    </lineage>
</organism>
<name>A0A6N8HZH4_9FIRM</name>
<protein>
    <submittedName>
        <fullName evidence="1">Uncharacterized protein</fullName>
    </submittedName>
</protein>
<accession>A0A6N8HZH4</accession>